<gene>
    <name evidence="1" type="ORF">DFQ01_11787</name>
</gene>
<sequence>MGNDLVVDVSYTSNSWMNSLFILHMIHMKKYNVDGVYDIVSNNTSDLCNDRNGYPDCKFTQPYVYNSNKPAQNSNYSNRARHIIDGESNLLRSKQHKKICLQAQSVLEQYMNR</sequence>
<evidence type="ECO:0000313" key="2">
    <source>
        <dbReference type="Proteomes" id="UP000246635"/>
    </source>
</evidence>
<dbReference type="EMBL" id="QGTQ01000017">
    <property type="protein sequence ID" value="PWV98577.1"/>
    <property type="molecule type" value="Genomic_DNA"/>
</dbReference>
<accession>A0A2V2YSL5</accession>
<organism evidence="1 2">
    <name type="scientific">Paenibacillus cellulosilyticus</name>
    <dbReference type="NCBI Taxonomy" id="375489"/>
    <lineage>
        <taxon>Bacteria</taxon>
        <taxon>Bacillati</taxon>
        <taxon>Bacillota</taxon>
        <taxon>Bacilli</taxon>
        <taxon>Bacillales</taxon>
        <taxon>Paenibacillaceae</taxon>
        <taxon>Paenibacillus</taxon>
    </lineage>
</organism>
<evidence type="ECO:0000313" key="1">
    <source>
        <dbReference type="EMBL" id="PWV98577.1"/>
    </source>
</evidence>
<reference evidence="1 2" key="1">
    <citation type="submission" date="2018-05" db="EMBL/GenBank/DDBJ databases">
        <title>Genomic Encyclopedia of Type Strains, Phase III (KMG-III): the genomes of soil and plant-associated and newly described type strains.</title>
        <authorList>
            <person name="Whitman W."/>
        </authorList>
    </citation>
    <scope>NUCLEOTIDE SEQUENCE [LARGE SCALE GENOMIC DNA]</scope>
    <source>
        <strain evidence="1 2">CECT 5696</strain>
    </source>
</reference>
<dbReference type="AlphaFoldDB" id="A0A2V2YSL5"/>
<keyword evidence="2" id="KW-1185">Reference proteome</keyword>
<proteinExistence type="predicted"/>
<name>A0A2V2YSL5_9BACL</name>
<comment type="caution">
    <text evidence="1">The sequence shown here is derived from an EMBL/GenBank/DDBJ whole genome shotgun (WGS) entry which is preliminary data.</text>
</comment>
<protein>
    <submittedName>
        <fullName evidence="1">Uncharacterized protein</fullName>
    </submittedName>
</protein>
<dbReference type="Proteomes" id="UP000246635">
    <property type="component" value="Unassembled WGS sequence"/>
</dbReference>